<evidence type="ECO:0000256" key="1">
    <source>
        <dbReference type="SAM" id="Phobius"/>
    </source>
</evidence>
<protein>
    <submittedName>
        <fullName evidence="2">Uncharacterized protein</fullName>
    </submittedName>
</protein>
<evidence type="ECO:0000313" key="2">
    <source>
        <dbReference type="EMBL" id="EFM11242.1"/>
    </source>
</evidence>
<dbReference type="Proteomes" id="UP000005387">
    <property type="component" value="Unassembled WGS sequence"/>
</dbReference>
<dbReference type="AlphaFoldDB" id="E0I7T7"/>
<sequence length="57" mass="6081">MSKAALFIGMVLIMSTPVISRFGVELNDFVHGIVTGVGVVGCVYGLAKTKLRKNTIQ</sequence>
<organism evidence="2 3">
    <name type="scientific">Paenibacillus curdlanolyticus YK9</name>
    <dbReference type="NCBI Taxonomy" id="717606"/>
    <lineage>
        <taxon>Bacteria</taxon>
        <taxon>Bacillati</taxon>
        <taxon>Bacillota</taxon>
        <taxon>Bacilli</taxon>
        <taxon>Bacillales</taxon>
        <taxon>Paenibacillaceae</taxon>
        <taxon>Paenibacillus</taxon>
    </lineage>
</organism>
<feature type="transmembrane region" description="Helical" evidence="1">
    <location>
        <begin position="30"/>
        <end position="47"/>
    </location>
</feature>
<accession>E0I7T7</accession>
<keyword evidence="3" id="KW-1185">Reference proteome</keyword>
<keyword evidence="1" id="KW-0812">Transmembrane</keyword>
<dbReference type="STRING" id="717606.PaecuDRAFT_1688"/>
<dbReference type="EMBL" id="AEDD01000004">
    <property type="protein sequence ID" value="EFM11242.1"/>
    <property type="molecule type" value="Genomic_DNA"/>
</dbReference>
<proteinExistence type="predicted"/>
<name>E0I7T7_9BACL</name>
<keyword evidence="1" id="KW-1133">Transmembrane helix</keyword>
<keyword evidence="1" id="KW-0472">Membrane</keyword>
<evidence type="ECO:0000313" key="3">
    <source>
        <dbReference type="Proteomes" id="UP000005387"/>
    </source>
</evidence>
<reference evidence="2 3" key="1">
    <citation type="submission" date="2010-07" db="EMBL/GenBank/DDBJ databases">
        <title>The draft genome of Paenibacillus curdlanolyticus YK9.</title>
        <authorList>
            <consortium name="US DOE Joint Genome Institute (JGI-PGF)"/>
            <person name="Lucas S."/>
            <person name="Copeland A."/>
            <person name="Lapidus A."/>
            <person name="Cheng J.-F."/>
            <person name="Bruce D."/>
            <person name="Goodwin L."/>
            <person name="Pitluck S."/>
            <person name="Land M.L."/>
            <person name="Hauser L."/>
            <person name="Chang Y.-J."/>
            <person name="Jeffries C."/>
            <person name="Anderson I.J."/>
            <person name="Johnson E."/>
            <person name="Loganathan U."/>
            <person name="Mulhopadhyay B."/>
            <person name="Kyrpides N."/>
            <person name="Woyke T.J."/>
        </authorList>
    </citation>
    <scope>NUCLEOTIDE SEQUENCE [LARGE SCALE GENOMIC DNA]</scope>
    <source>
        <strain evidence="2 3">YK9</strain>
    </source>
</reference>
<gene>
    <name evidence="2" type="ORF">PaecuDRAFT_1688</name>
</gene>